<dbReference type="GO" id="GO:0032934">
    <property type="term" value="F:sterol binding"/>
    <property type="evidence" value="ECO:0007669"/>
    <property type="project" value="InterPro"/>
</dbReference>
<evidence type="ECO:0000259" key="9">
    <source>
        <dbReference type="SMART" id="SM00737"/>
    </source>
</evidence>
<evidence type="ECO:0000256" key="1">
    <source>
        <dbReference type="ARBA" id="ARBA00002053"/>
    </source>
</evidence>
<dbReference type="AlphaFoldDB" id="A0A9P7SFQ4"/>
<evidence type="ECO:0000256" key="5">
    <source>
        <dbReference type="ARBA" id="ARBA00022448"/>
    </source>
</evidence>
<accession>A0A9P7SFQ4</accession>
<dbReference type="InterPro" id="IPR039670">
    <property type="entry name" value="NPC2-like"/>
</dbReference>
<dbReference type="Gene3D" id="2.60.40.770">
    <property type="match status" value="1"/>
</dbReference>
<evidence type="ECO:0000313" key="11">
    <source>
        <dbReference type="Proteomes" id="UP000706124"/>
    </source>
</evidence>
<keyword evidence="6 8" id="KW-0732">Signal</keyword>
<dbReference type="GO" id="GO:0015918">
    <property type="term" value="P:sterol transport"/>
    <property type="evidence" value="ECO:0007669"/>
    <property type="project" value="InterPro"/>
</dbReference>
<protein>
    <recommendedName>
        <fullName evidence="4">Phosphatidylglycerol/phosphatidylinositol transfer protein</fullName>
    </recommendedName>
</protein>
<dbReference type="PANTHER" id="PTHR11306:SF0">
    <property type="entry name" value="PHOSPHATIDYLGLYCEROL_PHOSPHATIDYLINOSITOL TRANSFER PROTEIN"/>
    <property type="match status" value="1"/>
</dbReference>
<sequence>MRVSAAILFALVAPSAALSLRNVDAEEGISSDSSDSSSENLKIPGHSTIEYCPGKKSAGFFDLQRIDFAPNPPVAGQTLTVSFRGYAMRNIEKKAYFILKVEYGPHRLLWMKNSLCSQISAIDLKCPLREETELAITKTITLPKKIPSGNYTVTADVFSFRLIHYVKVVERIACLTTTIKL</sequence>
<comment type="subunit">
    <text evidence="3">Monomer.</text>
</comment>
<feature type="signal peptide" evidence="8">
    <location>
        <begin position="1"/>
        <end position="17"/>
    </location>
</feature>
<organism evidence="10 11">
    <name type="scientific">Claviceps pazoutovae</name>
    <dbReference type="NCBI Taxonomy" id="1649127"/>
    <lineage>
        <taxon>Eukaryota</taxon>
        <taxon>Fungi</taxon>
        <taxon>Dikarya</taxon>
        <taxon>Ascomycota</taxon>
        <taxon>Pezizomycotina</taxon>
        <taxon>Sordariomycetes</taxon>
        <taxon>Hypocreomycetidae</taxon>
        <taxon>Hypocreales</taxon>
        <taxon>Clavicipitaceae</taxon>
        <taxon>Claviceps</taxon>
    </lineage>
</organism>
<comment type="caution">
    <text evidence="10">The sequence shown here is derived from an EMBL/GenBank/DDBJ whole genome shotgun (WGS) entry which is preliminary data.</text>
</comment>
<name>A0A9P7SFQ4_9HYPO</name>
<keyword evidence="5" id="KW-0813">Transport</keyword>
<evidence type="ECO:0000256" key="4">
    <source>
        <dbReference type="ARBA" id="ARBA00016056"/>
    </source>
</evidence>
<dbReference type="Proteomes" id="UP000706124">
    <property type="component" value="Unassembled WGS sequence"/>
</dbReference>
<dbReference type="InterPro" id="IPR003172">
    <property type="entry name" value="ML_dom"/>
</dbReference>
<comment type="similarity">
    <text evidence="2">Belongs to the NPC2 family.</text>
</comment>
<evidence type="ECO:0000256" key="6">
    <source>
        <dbReference type="ARBA" id="ARBA00022729"/>
    </source>
</evidence>
<feature type="domain" description="MD-2-related lipid-recognition" evidence="9">
    <location>
        <begin position="49"/>
        <end position="179"/>
    </location>
</feature>
<evidence type="ECO:0000256" key="3">
    <source>
        <dbReference type="ARBA" id="ARBA00011245"/>
    </source>
</evidence>
<dbReference type="PANTHER" id="PTHR11306">
    <property type="entry name" value="NIEMANN PICK TYPE C2 PROTEIN NPC2-RELATED"/>
    <property type="match status" value="1"/>
</dbReference>
<keyword evidence="7" id="KW-0445">Lipid transport</keyword>
<reference evidence="10 11" key="1">
    <citation type="journal article" date="2020" name="bioRxiv">
        <title>Whole genome comparisons of ergot fungi reveals the divergence and evolution of species within the genus Claviceps are the result of varying mechanisms driving genome evolution and host range expansion.</title>
        <authorList>
            <person name="Wyka S.A."/>
            <person name="Mondo S.J."/>
            <person name="Liu M."/>
            <person name="Dettman J."/>
            <person name="Nalam V."/>
            <person name="Broders K.D."/>
        </authorList>
    </citation>
    <scope>NUCLEOTIDE SEQUENCE [LARGE SCALE GENOMIC DNA]</scope>
    <source>
        <strain evidence="10 11">CCC 1485</strain>
    </source>
</reference>
<dbReference type="SUPFAM" id="SSF81296">
    <property type="entry name" value="E set domains"/>
    <property type="match status" value="1"/>
</dbReference>
<keyword evidence="11" id="KW-1185">Reference proteome</keyword>
<feature type="chain" id="PRO_5040295170" description="Phosphatidylglycerol/phosphatidylinositol transfer protein" evidence="8">
    <location>
        <begin position="18"/>
        <end position="181"/>
    </location>
</feature>
<dbReference type="OrthoDB" id="6409159at2759"/>
<dbReference type="SMART" id="SM00737">
    <property type="entry name" value="ML"/>
    <property type="match status" value="1"/>
</dbReference>
<dbReference type="InterPro" id="IPR014756">
    <property type="entry name" value="Ig_E-set"/>
</dbReference>
<gene>
    <name evidence="10" type="ORF">E4U60_002645</name>
</gene>
<proteinExistence type="inferred from homology"/>
<dbReference type="EMBL" id="SRPO01000220">
    <property type="protein sequence ID" value="KAG5936339.1"/>
    <property type="molecule type" value="Genomic_DNA"/>
</dbReference>
<evidence type="ECO:0000256" key="8">
    <source>
        <dbReference type="SAM" id="SignalP"/>
    </source>
</evidence>
<evidence type="ECO:0000256" key="2">
    <source>
        <dbReference type="ARBA" id="ARBA00006370"/>
    </source>
</evidence>
<comment type="function">
    <text evidence="1">Catalyzes the intermembrane transfer of phosphatidylglycerol and phosphatidylinositol.</text>
</comment>
<dbReference type="Pfam" id="PF02221">
    <property type="entry name" value="E1_DerP2_DerF2"/>
    <property type="match status" value="1"/>
</dbReference>
<evidence type="ECO:0000256" key="7">
    <source>
        <dbReference type="ARBA" id="ARBA00023055"/>
    </source>
</evidence>
<evidence type="ECO:0000313" key="10">
    <source>
        <dbReference type="EMBL" id="KAG5936339.1"/>
    </source>
</evidence>